<sequence length="88" mass="9908">MGKRDKTKEERLKEGVSLLMQLKNGGVRGNSLGFLVLKQKISDWVDNGEPWDGTVPFDEYGREAIVSLPKYNNKAAGLNFKVRTIPEE</sequence>
<protein>
    <submittedName>
        <fullName evidence="1">Uncharacterized protein</fullName>
    </submittedName>
</protein>
<organism evidence="1">
    <name type="scientific">viral metagenome</name>
    <dbReference type="NCBI Taxonomy" id="1070528"/>
    <lineage>
        <taxon>unclassified sequences</taxon>
        <taxon>metagenomes</taxon>
        <taxon>organismal metagenomes</taxon>
    </lineage>
</organism>
<dbReference type="AlphaFoldDB" id="A0A6C0KT09"/>
<name>A0A6C0KT09_9ZZZZ</name>
<proteinExistence type="predicted"/>
<evidence type="ECO:0000313" key="1">
    <source>
        <dbReference type="EMBL" id="QHU20331.1"/>
    </source>
</evidence>
<accession>A0A6C0KT09</accession>
<dbReference type="EMBL" id="MN740968">
    <property type="protein sequence ID" value="QHU20331.1"/>
    <property type="molecule type" value="Genomic_DNA"/>
</dbReference>
<reference evidence="1" key="1">
    <citation type="journal article" date="2020" name="Nature">
        <title>Giant virus diversity and host interactions through global metagenomics.</title>
        <authorList>
            <person name="Schulz F."/>
            <person name="Roux S."/>
            <person name="Paez-Espino D."/>
            <person name="Jungbluth S."/>
            <person name="Walsh D.A."/>
            <person name="Denef V.J."/>
            <person name="McMahon K.D."/>
            <person name="Konstantinidis K.T."/>
            <person name="Eloe-Fadrosh E.A."/>
            <person name="Kyrpides N.C."/>
            <person name="Woyke T."/>
        </authorList>
    </citation>
    <scope>NUCLEOTIDE SEQUENCE</scope>
    <source>
        <strain evidence="1">GVMAG-S-3300013093-109</strain>
    </source>
</reference>